<accession>A0A3G9JJS4</accession>
<dbReference type="RefSeq" id="WP_125664488.1">
    <property type="nucleotide sequence ID" value="NZ_AP019308.1"/>
</dbReference>
<evidence type="ECO:0000313" key="2">
    <source>
        <dbReference type="Proteomes" id="UP000275368"/>
    </source>
</evidence>
<organism evidence="1 2">
    <name type="scientific">Paenibacillus baekrokdamisoli</name>
    <dbReference type="NCBI Taxonomy" id="1712516"/>
    <lineage>
        <taxon>Bacteria</taxon>
        <taxon>Bacillati</taxon>
        <taxon>Bacillota</taxon>
        <taxon>Bacilli</taxon>
        <taxon>Bacillales</taxon>
        <taxon>Paenibacillaceae</taxon>
        <taxon>Paenibacillus</taxon>
    </lineage>
</organism>
<protein>
    <submittedName>
        <fullName evidence="1">Uncharacterized protein</fullName>
    </submittedName>
</protein>
<dbReference type="AlphaFoldDB" id="A0A3G9JJS4"/>
<evidence type="ECO:0000313" key="1">
    <source>
        <dbReference type="EMBL" id="BBH24348.1"/>
    </source>
</evidence>
<dbReference type="KEGG" id="pbk:Back11_56930"/>
<dbReference type="OrthoDB" id="5643411at2"/>
<sequence>MEKGNSVARINTLVREIILKHIGNSFIGLIVQGSAIKGGFIQGSSDIDYILYMDDSALNEAMRLPSELCIAIHKDLSLIEVWPFRYIQFSVLSPKTNKYLGPIRGTYQLLAGHLLVSEATNDQIYQDAVESLDKLIPAAAFDTHQLLDHGEDRIERCTRLMCTIVWPIAFQLLTVIHKDGTRIWGLKKQDSVTLLSSIPSVADEITSFYHSIQSYYPLEQSSEKALKVIKDGISFIYAAKQHWISLQS</sequence>
<proteinExistence type="predicted"/>
<keyword evidence="2" id="KW-1185">Reference proteome</keyword>
<dbReference type="Proteomes" id="UP000275368">
    <property type="component" value="Chromosome"/>
</dbReference>
<name>A0A3G9JJS4_9BACL</name>
<dbReference type="InterPro" id="IPR043519">
    <property type="entry name" value="NT_sf"/>
</dbReference>
<gene>
    <name evidence="1" type="ORF">Back11_56930</name>
</gene>
<reference evidence="1 2" key="1">
    <citation type="submission" date="2018-11" db="EMBL/GenBank/DDBJ databases">
        <title>Complete genome sequence of Paenibacillus baekrokdamisoli strain KCTC 33723.</title>
        <authorList>
            <person name="Kang S.W."/>
            <person name="Lee K.C."/>
            <person name="Kim K.K."/>
            <person name="Kim J.S."/>
            <person name="Kim D.S."/>
            <person name="Ko S.H."/>
            <person name="Yang S.H."/>
            <person name="Lee J.S."/>
        </authorList>
    </citation>
    <scope>NUCLEOTIDE SEQUENCE [LARGE SCALE GENOMIC DNA]</scope>
    <source>
        <strain evidence="1 2">KCTC 33723</strain>
    </source>
</reference>
<dbReference type="SUPFAM" id="SSF81301">
    <property type="entry name" value="Nucleotidyltransferase"/>
    <property type="match status" value="1"/>
</dbReference>
<dbReference type="EMBL" id="AP019308">
    <property type="protein sequence ID" value="BBH24348.1"/>
    <property type="molecule type" value="Genomic_DNA"/>
</dbReference>